<accession>A0ACC2KUI0</accession>
<evidence type="ECO:0000313" key="1">
    <source>
        <dbReference type="EMBL" id="KAJ8624434.1"/>
    </source>
</evidence>
<name>A0ACC2KUI0_PERAE</name>
<sequence length="1044" mass="114971">MEHYLHLSVLLLLLLFCWCWMGSSLDMSTDTETLLTFKSKYIKSDPQGALLTWNSSFNVCSWAGISCRGNPSRVTTIDLKGLDIIGTIPPHLSNLSYLTSLNLSNNFFRGHLPPQLGKLSLLQDLILANNSIQGTIPISLSSCLNIQRLRLEYNNLSGSIPSELGLLTQIKMFVVTQNNLTGSIPTSFGNLTSLTRLYLNMNELSGEIPKEIGSLGNLQDLQLTDNHFSGEIPSTIYNISSLVLFSVTSNRLVGELPPHMGVSLPNLKQLYMAGNEFHGPIPRSLSNISGIQSLDLAGNQFNGPLPLLGSMRNLFRVNLAINKLSSTTEENIEVFSSLMNCTQLEIFSLAMNQLAGRLPSATANLSLHLREFCVDDNQLSGNFPEVMSRYQNLSVLALHTNRFTGTIPRTIGLLPRLERFQLDDNFFSGEIPDNFSNLPNLYQLTLSNNRFSGRIPKSIGECKRLQHLNLSINMLSGSIPKEIFDLSDSTRQISLAHNFLTGSLPNEVGVLKMISSLDVSNNEISGEIPLSLGDCSNLKELNMAKNKFQGSIPKSIERLTVLQNLDLSSNRLSGLIPVSLGKLASLWRLNLSFNDLHGQVPMEGVFMNLSWDSLQGNNQLCSDGYQVEMQKLRLPRCNTNKSDNKASLALKIAIPIVSCALLLCVLLSLFCLVKKIKVSKRGMSQTSFEGKHRKISYGEILSATNGFDPKNLIGKGAFGSVYRGIIGGTNEEGAEEGSSIVVAIKMINLKQSKASMAFEAECKALRSIRHRNLVKVITSCSSIDHSGAEFKALVMEFMTNGNLDGWLCPEKESRLSLSLTQRLNIAIDVAMAMDYLHNDCDPPIAHCDLKPSNVLLDDEMTAHVADFGLARFLSQNPAQSQSSTIGLKGSVGYIAPEYGLGSKASTDGDAYSYGILLLEMFTGKRPTDDMFKDGLNLKIFAGTVYENRVMEIVDPKLLEVNHESETSGSISVNTRDSSSSDGTYHHMNNSSESDWQRRKEVCLEDIIRVGLSCAADAPRERLNMREALKKMHGIKETLLQIRGN</sequence>
<reference evidence="1 2" key="1">
    <citation type="journal article" date="2022" name="Hortic Res">
        <title>A haplotype resolved chromosomal level avocado genome allows analysis of novel avocado genes.</title>
        <authorList>
            <person name="Nath O."/>
            <person name="Fletcher S.J."/>
            <person name="Hayward A."/>
            <person name="Shaw L.M."/>
            <person name="Masouleh A.K."/>
            <person name="Furtado A."/>
            <person name="Henry R.J."/>
            <person name="Mitter N."/>
        </authorList>
    </citation>
    <scope>NUCLEOTIDE SEQUENCE [LARGE SCALE GENOMIC DNA]</scope>
    <source>
        <strain evidence="2">cv. Hass</strain>
    </source>
</reference>
<comment type="caution">
    <text evidence="1">The sequence shown here is derived from an EMBL/GenBank/DDBJ whole genome shotgun (WGS) entry which is preliminary data.</text>
</comment>
<proteinExistence type="predicted"/>
<protein>
    <submittedName>
        <fullName evidence="1">Uncharacterized protein</fullName>
    </submittedName>
</protein>
<keyword evidence="2" id="KW-1185">Reference proteome</keyword>
<gene>
    <name evidence="1" type="ORF">MRB53_032964</name>
</gene>
<dbReference type="EMBL" id="CM056819">
    <property type="protein sequence ID" value="KAJ8624434.1"/>
    <property type="molecule type" value="Genomic_DNA"/>
</dbReference>
<organism evidence="1 2">
    <name type="scientific">Persea americana</name>
    <name type="common">Avocado</name>
    <dbReference type="NCBI Taxonomy" id="3435"/>
    <lineage>
        <taxon>Eukaryota</taxon>
        <taxon>Viridiplantae</taxon>
        <taxon>Streptophyta</taxon>
        <taxon>Embryophyta</taxon>
        <taxon>Tracheophyta</taxon>
        <taxon>Spermatophyta</taxon>
        <taxon>Magnoliopsida</taxon>
        <taxon>Magnoliidae</taxon>
        <taxon>Laurales</taxon>
        <taxon>Lauraceae</taxon>
        <taxon>Persea</taxon>
    </lineage>
</organism>
<dbReference type="Proteomes" id="UP001234297">
    <property type="component" value="Chromosome 11"/>
</dbReference>
<evidence type="ECO:0000313" key="2">
    <source>
        <dbReference type="Proteomes" id="UP001234297"/>
    </source>
</evidence>